<sequence length="267" mass="30584">MSGNKGNLNERDIEDYLSKLQGGWLSEDDLDDQDSDDENRDSVEVIRVLQEENDDDDDGDDVDETADIDPPLVEAKDQEPSHPSTSSNLQTSSSFSFDKRSLIWKKRNLVYDTDKITFLGSSTASGGLLHLETPYQCFNYFITEDFIKTLVAETNLYIIQSDPSSSITVTEYDLYKFFGILLYILVIKFPSTRSYWSPKFGYEPISSTMPLTKFEKIKLSLHFNNNDLHKPIGHPEHDRLYKIRPVIKHLNERSPINGASNYMFSVI</sequence>
<evidence type="ECO:0000256" key="1">
    <source>
        <dbReference type="SAM" id="MobiDB-lite"/>
    </source>
</evidence>
<dbReference type="PANTHER" id="PTHR46599">
    <property type="entry name" value="PIGGYBAC TRANSPOSABLE ELEMENT-DERIVED PROTEIN 4"/>
    <property type="match status" value="1"/>
</dbReference>
<evidence type="ECO:0000313" key="4">
    <source>
        <dbReference type="Proteomes" id="UP001152562"/>
    </source>
</evidence>
<dbReference type="PANTHER" id="PTHR46599:SF3">
    <property type="entry name" value="PIGGYBAC TRANSPOSABLE ELEMENT-DERIVED PROTEIN 4"/>
    <property type="match status" value="1"/>
</dbReference>
<feature type="region of interest" description="Disordered" evidence="1">
    <location>
        <begin position="24"/>
        <end position="92"/>
    </location>
</feature>
<feature type="compositionally biased region" description="Acidic residues" evidence="1">
    <location>
        <begin position="26"/>
        <end position="39"/>
    </location>
</feature>
<dbReference type="InterPro" id="IPR029526">
    <property type="entry name" value="PGBD"/>
</dbReference>
<keyword evidence="4" id="KW-1185">Reference proteome</keyword>
<gene>
    <name evidence="3" type="ORF">PIBRA_LOCUS8497</name>
</gene>
<accession>A0A9P0TIC7</accession>
<dbReference type="Proteomes" id="UP001152562">
    <property type="component" value="Unassembled WGS sequence"/>
</dbReference>
<dbReference type="EMBL" id="CALOZG010000027">
    <property type="protein sequence ID" value="CAH4032061.1"/>
    <property type="molecule type" value="Genomic_DNA"/>
</dbReference>
<feature type="compositionally biased region" description="Low complexity" evidence="1">
    <location>
        <begin position="81"/>
        <end position="92"/>
    </location>
</feature>
<dbReference type="AlphaFoldDB" id="A0A9P0TIC7"/>
<reference evidence="3" key="1">
    <citation type="submission" date="2022-05" db="EMBL/GenBank/DDBJ databases">
        <authorList>
            <person name="Okamura Y."/>
        </authorList>
    </citation>
    <scope>NUCLEOTIDE SEQUENCE</scope>
</reference>
<feature type="compositionally biased region" description="Acidic residues" evidence="1">
    <location>
        <begin position="51"/>
        <end position="67"/>
    </location>
</feature>
<evidence type="ECO:0000259" key="2">
    <source>
        <dbReference type="Pfam" id="PF13843"/>
    </source>
</evidence>
<name>A0A9P0TIC7_PIEBR</name>
<organism evidence="3 4">
    <name type="scientific">Pieris brassicae</name>
    <name type="common">White butterfly</name>
    <name type="synonym">Large white butterfly</name>
    <dbReference type="NCBI Taxonomy" id="7116"/>
    <lineage>
        <taxon>Eukaryota</taxon>
        <taxon>Metazoa</taxon>
        <taxon>Ecdysozoa</taxon>
        <taxon>Arthropoda</taxon>
        <taxon>Hexapoda</taxon>
        <taxon>Insecta</taxon>
        <taxon>Pterygota</taxon>
        <taxon>Neoptera</taxon>
        <taxon>Endopterygota</taxon>
        <taxon>Lepidoptera</taxon>
        <taxon>Glossata</taxon>
        <taxon>Ditrysia</taxon>
        <taxon>Papilionoidea</taxon>
        <taxon>Pieridae</taxon>
        <taxon>Pierinae</taxon>
        <taxon>Pieris</taxon>
    </lineage>
</organism>
<protein>
    <recommendedName>
        <fullName evidence="2">PiggyBac transposable element-derived protein domain-containing protein</fullName>
    </recommendedName>
</protein>
<feature type="domain" description="PiggyBac transposable element-derived protein" evidence="2">
    <location>
        <begin position="133"/>
        <end position="253"/>
    </location>
</feature>
<comment type="caution">
    <text evidence="3">The sequence shown here is derived from an EMBL/GenBank/DDBJ whole genome shotgun (WGS) entry which is preliminary data.</text>
</comment>
<proteinExistence type="predicted"/>
<evidence type="ECO:0000313" key="3">
    <source>
        <dbReference type="EMBL" id="CAH4032061.1"/>
    </source>
</evidence>
<dbReference type="Pfam" id="PF13843">
    <property type="entry name" value="DDE_Tnp_1_7"/>
    <property type="match status" value="1"/>
</dbReference>